<sequence>MATLRLGSRLIPAASSGARGMATGLMGLMQHHDLTIASLIEHSGKVYGATELVSRTIEDNSQFHTYTYSDALARSKQLASALGKLGVEKGDRVATIAWNGYRHFEAYYGVSGMGAVLHTINPRLHPDQMVYILGHAEDKVLMVDLTFYKGALGLLQAKLPSLKTLVVLTDRANMPADAPAGVVCFEDLIGAESAAYEWPKVEEGAAAAMCYTSGTTGNPKAVLYSHRSTVLHAWNMVSPNVFGLGSTDTMLPVVPMFHVNAWGLPYASCIAGCKVVFPGAAMDGASIYDSLKRFGVNKSAGVPTVYGALLQHMSDSKSSLPDLNTLIIGGAACPPSMIRAFDEHGVDAVHAWGMTEMSPTGVCNTPKHGHEQMRYEEKFATRVAQGRQLYGCELKCVGEGGEELPRDGKTSGTLMVRGNWVCQDYYKTDKPGADEDGWFDTGDVACIDSDGYLFITDRTKDMIKSGGEWISSIDIENVALEHPGLAQAACIGVPHAKWGERPLLVVVAKGEEPPKEEILSVVSSKVHKFQVPDDVIFVKGLPIGGTGKILKRELRDEYRQHLASK</sequence>
<accession>A0A7S1DP27</accession>
<dbReference type="PANTHER" id="PTHR43859">
    <property type="entry name" value="ACYL-ACTIVATING ENZYME"/>
    <property type="match status" value="1"/>
</dbReference>
<dbReference type="EMBL" id="HBFX01013814">
    <property type="protein sequence ID" value="CAD8953752.1"/>
    <property type="molecule type" value="Transcribed_RNA"/>
</dbReference>
<evidence type="ECO:0000256" key="2">
    <source>
        <dbReference type="ARBA" id="ARBA00022598"/>
    </source>
</evidence>
<evidence type="ECO:0000313" key="7">
    <source>
        <dbReference type="EMBL" id="CAD8953752.1"/>
    </source>
</evidence>
<gene>
    <name evidence="7" type="ORF">HAND00432_LOCUS8289</name>
</gene>
<keyword evidence="3" id="KW-0276">Fatty acid metabolism</keyword>
<evidence type="ECO:0008006" key="8">
    <source>
        <dbReference type="Google" id="ProtNLM"/>
    </source>
</evidence>
<dbReference type="Pfam" id="PF13193">
    <property type="entry name" value="AMP-binding_C"/>
    <property type="match status" value="1"/>
</dbReference>
<organism evidence="7">
    <name type="scientific">Hemiselmis andersenii</name>
    <name type="common">Cryptophyte alga</name>
    <dbReference type="NCBI Taxonomy" id="464988"/>
    <lineage>
        <taxon>Eukaryota</taxon>
        <taxon>Cryptophyceae</taxon>
        <taxon>Cryptomonadales</taxon>
        <taxon>Hemiselmidaceae</taxon>
        <taxon>Hemiselmis</taxon>
    </lineage>
</organism>
<dbReference type="Pfam" id="PF00501">
    <property type="entry name" value="AMP-binding"/>
    <property type="match status" value="1"/>
</dbReference>
<proteinExistence type="inferred from homology"/>
<dbReference type="NCBIfam" id="NF004837">
    <property type="entry name" value="PRK06187.1"/>
    <property type="match status" value="1"/>
</dbReference>
<comment type="similarity">
    <text evidence="1">Belongs to the ATP-dependent AMP-binding enzyme family.</text>
</comment>
<evidence type="ECO:0000256" key="3">
    <source>
        <dbReference type="ARBA" id="ARBA00022832"/>
    </source>
</evidence>
<dbReference type="InterPro" id="IPR000873">
    <property type="entry name" value="AMP-dep_synth/lig_dom"/>
</dbReference>
<keyword evidence="4" id="KW-0443">Lipid metabolism</keyword>
<evidence type="ECO:0000259" key="5">
    <source>
        <dbReference type="Pfam" id="PF00501"/>
    </source>
</evidence>
<dbReference type="FunFam" id="3.30.300.30:FF:000008">
    <property type="entry name" value="2,3-dihydroxybenzoate-AMP ligase"/>
    <property type="match status" value="1"/>
</dbReference>
<reference evidence="7" key="1">
    <citation type="submission" date="2021-01" db="EMBL/GenBank/DDBJ databases">
        <authorList>
            <person name="Corre E."/>
            <person name="Pelletier E."/>
            <person name="Niang G."/>
            <person name="Scheremetjew M."/>
            <person name="Finn R."/>
            <person name="Kale V."/>
            <person name="Holt S."/>
            <person name="Cochrane G."/>
            <person name="Meng A."/>
            <person name="Brown T."/>
            <person name="Cohen L."/>
        </authorList>
    </citation>
    <scope>NUCLEOTIDE SEQUENCE</scope>
    <source>
        <strain evidence="7">CCMP644</strain>
    </source>
</reference>
<keyword evidence="2" id="KW-0436">Ligase</keyword>
<name>A0A7S1DP27_HEMAN</name>
<dbReference type="GO" id="GO:0006631">
    <property type="term" value="P:fatty acid metabolic process"/>
    <property type="evidence" value="ECO:0007669"/>
    <property type="project" value="UniProtKB-KW"/>
</dbReference>
<feature type="domain" description="AMP-dependent synthetase/ligase" evidence="5">
    <location>
        <begin position="61"/>
        <end position="426"/>
    </location>
</feature>
<dbReference type="InterPro" id="IPR045851">
    <property type="entry name" value="AMP-bd_C_sf"/>
</dbReference>
<dbReference type="GO" id="GO:0016874">
    <property type="term" value="F:ligase activity"/>
    <property type="evidence" value="ECO:0007669"/>
    <property type="project" value="UniProtKB-KW"/>
</dbReference>
<evidence type="ECO:0000256" key="1">
    <source>
        <dbReference type="ARBA" id="ARBA00006432"/>
    </source>
</evidence>
<dbReference type="SUPFAM" id="SSF56801">
    <property type="entry name" value="Acetyl-CoA synthetase-like"/>
    <property type="match status" value="1"/>
</dbReference>
<evidence type="ECO:0000256" key="4">
    <source>
        <dbReference type="ARBA" id="ARBA00023098"/>
    </source>
</evidence>
<dbReference type="PANTHER" id="PTHR43859:SF4">
    <property type="entry name" value="BUTANOATE--COA LIGASE AAE1-RELATED"/>
    <property type="match status" value="1"/>
</dbReference>
<feature type="domain" description="AMP-binding enzyme C-terminal" evidence="6">
    <location>
        <begin position="475"/>
        <end position="548"/>
    </location>
</feature>
<dbReference type="InterPro" id="IPR020845">
    <property type="entry name" value="AMP-binding_CS"/>
</dbReference>
<evidence type="ECO:0000259" key="6">
    <source>
        <dbReference type="Pfam" id="PF13193"/>
    </source>
</evidence>
<dbReference type="CDD" id="cd12119">
    <property type="entry name" value="ttLC_FACS_AlkK_like"/>
    <property type="match status" value="1"/>
</dbReference>
<protein>
    <recommendedName>
        <fullName evidence="8">AMP-dependent synthetase/ligase domain-containing protein</fullName>
    </recommendedName>
</protein>
<dbReference type="InterPro" id="IPR025110">
    <property type="entry name" value="AMP-bd_C"/>
</dbReference>
<dbReference type="Gene3D" id="3.30.300.30">
    <property type="match status" value="1"/>
</dbReference>
<dbReference type="InterPro" id="IPR042099">
    <property type="entry name" value="ANL_N_sf"/>
</dbReference>
<dbReference type="PROSITE" id="PS00455">
    <property type="entry name" value="AMP_BINDING"/>
    <property type="match status" value="1"/>
</dbReference>
<dbReference type="Gene3D" id="3.40.50.12780">
    <property type="entry name" value="N-terminal domain of ligase-like"/>
    <property type="match status" value="1"/>
</dbReference>
<dbReference type="AlphaFoldDB" id="A0A7S1DP27"/>